<dbReference type="AlphaFoldDB" id="A0A5B7HG86"/>
<keyword evidence="1" id="KW-0472">Membrane</keyword>
<organism evidence="2 3">
    <name type="scientific">Portunus trituberculatus</name>
    <name type="common">Swimming crab</name>
    <name type="synonym">Neptunus trituberculatus</name>
    <dbReference type="NCBI Taxonomy" id="210409"/>
    <lineage>
        <taxon>Eukaryota</taxon>
        <taxon>Metazoa</taxon>
        <taxon>Ecdysozoa</taxon>
        <taxon>Arthropoda</taxon>
        <taxon>Crustacea</taxon>
        <taxon>Multicrustacea</taxon>
        <taxon>Malacostraca</taxon>
        <taxon>Eumalacostraca</taxon>
        <taxon>Eucarida</taxon>
        <taxon>Decapoda</taxon>
        <taxon>Pleocyemata</taxon>
        <taxon>Brachyura</taxon>
        <taxon>Eubrachyura</taxon>
        <taxon>Portunoidea</taxon>
        <taxon>Portunidae</taxon>
        <taxon>Portuninae</taxon>
        <taxon>Portunus</taxon>
    </lineage>
</organism>
<name>A0A5B7HG86_PORTR</name>
<feature type="transmembrane region" description="Helical" evidence="1">
    <location>
        <begin position="49"/>
        <end position="67"/>
    </location>
</feature>
<keyword evidence="1" id="KW-1133">Transmembrane helix</keyword>
<sequence>MDKTGKIQGKTLDEAAMMHSQSSHGINPLVFSLVDLEPETNHALYMGDHGSLLFLMFLILILVNLYLSGKN</sequence>
<accession>A0A5B7HG86</accession>
<evidence type="ECO:0000256" key="1">
    <source>
        <dbReference type="SAM" id="Phobius"/>
    </source>
</evidence>
<evidence type="ECO:0000313" key="2">
    <source>
        <dbReference type="EMBL" id="MPC70222.1"/>
    </source>
</evidence>
<gene>
    <name evidence="2" type="ORF">E2C01_064464</name>
</gene>
<proteinExistence type="predicted"/>
<protein>
    <submittedName>
        <fullName evidence="2">Uncharacterized protein</fullName>
    </submittedName>
</protein>
<dbReference type="Proteomes" id="UP000324222">
    <property type="component" value="Unassembled WGS sequence"/>
</dbReference>
<evidence type="ECO:0000313" key="3">
    <source>
        <dbReference type="Proteomes" id="UP000324222"/>
    </source>
</evidence>
<reference evidence="2 3" key="1">
    <citation type="submission" date="2019-05" db="EMBL/GenBank/DDBJ databases">
        <title>Another draft genome of Portunus trituberculatus and its Hox gene families provides insights of decapod evolution.</title>
        <authorList>
            <person name="Jeong J.-H."/>
            <person name="Song I."/>
            <person name="Kim S."/>
            <person name="Choi T."/>
            <person name="Kim D."/>
            <person name="Ryu S."/>
            <person name="Kim W."/>
        </authorList>
    </citation>
    <scope>NUCLEOTIDE SEQUENCE [LARGE SCALE GENOMIC DNA]</scope>
    <source>
        <tissue evidence="2">Muscle</tissue>
    </source>
</reference>
<keyword evidence="1" id="KW-0812">Transmembrane</keyword>
<keyword evidence="3" id="KW-1185">Reference proteome</keyword>
<comment type="caution">
    <text evidence="2">The sequence shown here is derived from an EMBL/GenBank/DDBJ whole genome shotgun (WGS) entry which is preliminary data.</text>
</comment>
<dbReference type="EMBL" id="VSRR010030774">
    <property type="protein sequence ID" value="MPC70222.1"/>
    <property type="molecule type" value="Genomic_DNA"/>
</dbReference>